<accession>A0A392SUN4</accession>
<dbReference type="Proteomes" id="UP000265520">
    <property type="component" value="Unassembled WGS sequence"/>
</dbReference>
<keyword evidence="2" id="KW-1185">Reference proteome</keyword>
<dbReference type="EMBL" id="LXQA010442967">
    <property type="protein sequence ID" value="MCI52152.1"/>
    <property type="molecule type" value="Genomic_DNA"/>
</dbReference>
<organism evidence="1 2">
    <name type="scientific">Trifolium medium</name>
    <dbReference type="NCBI Taxonomy" id="97028"/>
    <lineage>
        <taxon>Eukaryota</taxon>
        <taxon>Viridiplantae</taxon>
        <taxon>Streptophyta</taxon>
        <taxon>Embryophyta</taxon>
        <taxon>Tracheophyta</taxon>
        <taxon>Spermatophyta</taxon>
        <taxon>Magnoliopsida</taxon>
        <taxon>eudicotyledons</taxon>
        <taxon>Gunneridae</taxon>
        <taxon>Pentapetalae</taxon>
        <taxon>rosids</taxon>
        <taxon>fabids</taxon>
        <taxon>Fabales</taxon>
        <taxon>Fabaceae</taxon>
        <taxon>Papilionoideae</taxon>
        <taxon>50 kb inversion clade</taxon>
        <taxon>NPAAA clade</taxon>
        <taxon>Hologalegina</taxon>
        <taxon>IRL clade</taxon>
        <taxon>Trifolieae</taxon>
        <taxon>Trifolium</taxon>
    </lineage>
</organism>
<dbReference type="AlphaFoldDB" id="A0A392SUN4"/>
<name>A0A392SUN4_9FABA</name>
<protein>
    <submittedName>
        <fullName evidence="1">Uncharacterized protein</fullName>
    </submittedName>
</protein>
<sequence length="28" mass="3007">MQVVVMDGADEGVIGGKSVLEFDLWGRV</sequence>
<proteinExistence type="predicted"/>
<evidence type="ECO:0000313" key="1">
    <source>
        <dbReference type="EMBL" id="MCI52152.1"/>
    </source>
</evidence>
<feature type="non-terminal residue" evidence="1">
    <location>
        <position position="28"/>
    </location>
</feature>
<evidence type="ECO:0000313" key="2">
    <source>
        <dbReference type="Proteomes" id="UP000265520"/>
    </source>
</evidence>
<comment type="caution">
    <text evidence="1">The sequence shown here is derived from an EMBL/GenBank/DDBJ whole genome shotgun (WGS) entry which is preliminary data.</text>
</comment>
<reference evidence="1 2" key="1">
    <citation type="journal article" date="2018" name="Front. Plant Sci.">
        <title>Red Clover (Trifolium pratense) and Zigzag Clover (T. medium) - A Picture of Genomic Similarities and Differences.</title>
        <authorList>
            <person name="Dluhosova J."/>
            <person name="Istvanek J."/>
            <person name="Nedelnik J."/>
            <person name="Repkova J."/>
        </authorList>
    </citation>
    <scope>NUCLEOTIDE SEQUENCE [LARGE SCALE GENOMIC DNA]</scope>
    <source>
        <strain evidence="2">cv. 10/8</strain>
        <tissue evidence="1">Leaf</tissue>
    </source>
</reference>